<sequence>MICNLEAFEYLKLQGAIFPELVIEINKKILKNLAKFNKCITKHFETSTYKNYLFECNMVHFSAPSKDAMIFERLNCPGNALIQ</sequence>
<protein>
    <submittedName>
        <fullName evidence="1">Uncharacterized protein</fullName>
    </submittedName>
</protein>
<reference evidence="1 2" key="1">
    <citation type="journal article" date="2018" name="Sci. Rep.">
        <title>Genomic signatures of local adaptation to the degree of environmental predictability in rotifers.</title>
        <authorList>
            <person name="Franch-Gras L."/>
            <person name="Hahn C."/>
            <person name="Garcia-Roger E.M."/>
            <person name="Carmona M.J."/>
            <person name="Serra M."/>
            <person name="Gomez A."/>
        </authorList>
    </citation>
    <scope>NUCLEOTIDE SEQUENCE [LARGE SCALE GENOMIC DNA]</scope>
    <source>
        <strain evidence="1">HYR1</strain>
    </source>
</reference>
<comment type="caution">
    <text evidence="1">The sequence shown here is derived from an EMBL/GenBank/DDBJ whole genome shotgun (WGS) entry which is preliminary data.</text>
</comment>
<organism evidence="1 2">
    <name type="scientific">Brachionus plicatilis</name>
    <name type="common">Marine rotifer</name>
    <name type="synonym">Brachionus muelleri</name>
    <dbReference type="NCBI Taxonomy" id="10195"/>
    <lineage>
        <taxon>Eukaryota</taxon>
        <taxon>Metazoa</taxon>
        <taxon>Spiralia</taxon>
        <taxon>Gnathifera</taxon>
        <taxon>Rotifera</taxon>
        <taxon>Eurotatoria</taxon>
        <taxon>Monogononta</taxon>
        <taxon>Pseudotrocha</taxon>
        <taxon>Ploima</taxon>
        <taxon>Brachionidae</taxon>
        <taxon>Brachionus</taxon>
    </lineage>
</organism>
<keyword evidence="2" id="KW-1185">Reference proteome</keyword>
<name>A0A3M7QJ70_BRAPC</name>
<accession>A0A3M7QJ70</accession>
<dbReference type="EMBL" id="REGN01005946">
    <property type="protein sequence ID" value="RNA11486.1"/>
    <property type="molecule type" value="Genomic_DNA"/>
</dbReference>
<evidence type="ECO:0000313" key="1">
    <source>
        <dbReference type="EMBL" id="RNA11486.1"/>
    </source>
</evidence>
<dbReference type="AlphaFoldDB" id="A0A3M7QJ70"/>
<proteinExistence type="predicted"/>
<dbReference type="Proteomes" id="UP000276133">
    <property type="component" value="Unassembled WGS sequence"/>
</dbReference>
<gene>
    <name evidence="1" type="ORF">BpHYR1_020267</name>
</gene>
<evidence type="ECO:0000313" key="2">
    <source>
        <dbReference type="Proteomes" id="UP000276133"/>
    </source>
</evidence>